<keyword evidence="6 10" id="KW-1133">Transmembrane helix</keyword>
<evidence type="ECO:0000256" key="3">
    <source>
        <dbReference type="ARBA" id="ARBA00022475"/>
    </source>
</evidence>
<keyword evidence="3 9" id="KW-1003">Cell membrane</keyword>
<evidence type="ECO:0000256" key="7">
    <source>
        <dbReference type="ARBA" id="ARBA00023136"/>
    </source>
</evidence>
<organism evidence="11 12">
    <name type="scientific">Candidatus Thermochlorobacter aerophilus</name>
    <dbReference type="NCBI Taxonomy" id="1868324"/>
    <lineage>
        <taxon>Bacteria</taxon>
        <taxon>Pseudomonadati</taxon>
        <taxon>Chlorobiota</taxon>
        <taxon>Chlorobiia</taxon>
        <taxon>Chlorobiales</taxon>
        <taxon>Candidatus Thermochlorobacteriaceae</taxon>
        <taxon>Candidatus Thermochlorobacter</taxon>
    </lineage>
</organism>
<comment type="similarity">
    <text evidence="2 9">Belongs to the membrane-bound acyltransferase family.</text>
</comment>
<keyword evidence="4 9" id="KW-0808">Transferase</keyword>
<feature type="transmembrane region" description="Helical" evidence="10">
    <location>
        <begin position="474"/>
        <end position="492"/>
    </location>
</feature>
<feature type="transmembrane region" description="Helical" evidence="10">
    <location>
        <begin position="91"/>
        <end position="112"/>
    </location>
</feature>
<dbReference type="Pfam" id="PF03062">
    <property type="entry name" value="MBOAT"/>
    <property type="match status" value="1"/>
</dbReference>
<dbReference type="InterPro" id="IPR024194">
    <property type="entry name" value="Ac/AlaTfrase_AlgI/DltB"/>
</dbReference>
<evidence type="ECO:0000256" key="6">
    <source>
        <dbReference type="ARBA" id="ARBA00022989"/>
    </source>
</evidence>
<feature type="transmembrane region" description="Helical" evidence="10">
    <location>
        <begin position="47"/>
        <end position="70"/>
    </location>
</feature>
<comment type="caution">
    <text evidence="11">The sequence shown here is derived from an EMBL/GenBank/DDBJ whole genome shotgun (WGS) entry which is preliminary data.</text>
</comment>
<dbReference type="InterPro" id="IPR028362">
    <property type="entry name" value="AlgI"/>
</dbReference>
<evidence type="ECO:0000256" key="10">
    <source>
        <dbReference type="SAM" id="Phobius"/>
    </source>
</evidence>
<reference evidence="11 12" key="1">
    <citation type="journal article" date="2011" name="ISME J.">
        <title>Community ecology of hot spring cyanobacterial mats: predominant populations and their functional potential.</title>
        <authorList>
            <person name="Klatt C.G."/>
            <person name="Wood J.M."/>
            <person name="Rusch D.B."/>
            <person name="Bateson M.M."/>
            <person name="Hamamura N."/>
            <person name="Heidelberg J.F."/>
            <person name="Grossman A.R."/>
            <person name="Bhaya D."/>
            <person name="Cohan F.M."/>
            <person name="Kuhl M."/>
            <person name="Bryant D.A."/>
            <person name="Ward D.M."/>
        </authorList>
    </citation>
    <scope>NUCLEOTIDE SEQUENCE [LARGE SCALE GENOMIC DNA]</scope>
    <source>
        <strain evidence="11">OS</strain>
    </source>
</reference>
<evidence type="ECO:0000256" key="1">
    <source>
        <dbReference type="ARBA" id="ARBA00004651"/>
    </source>
</evidence>
<dbReference type="InterPro" id="IPR051085">
    <property type="entry name" value="MB_O-acyltransferase"/>
</dbReference>
<feature type="transmembrane region" description="Helical" evidence="10">
    <location>
        <begin position="389"/>
        <end position="410"/>
    </location>
</feature>
<protein>
    <submittedName>
        <fullName evidence="11">MBOAT family protein</fullName>
    </submittedName>
</protein>
<dbReference type="GO" id="GO:0005886">
    <property type="term" value="C:plasma membrane"/>
    <property type="evidence" value="ECO:0007669"/>
    <property type="project" value="UniProtKB-SubCell"/>
</dbReference>
<comment type="subcellular location">
    <subcellularLocation>
        <location evidence="1">Cell membrane</location>
        <topology evidence="1">Multi-pass membrane protein</topology>
    </subcellularLocation>
</comment>
<keyword evidence="5 10" id="KW-0812">Transmembrane</keyword>
<feature type="transmembrane region" description="Helical" evidence="10">
    <location>
        <begin position="431"/>
        <end position="454"/>
    </location>
</feature>
<gene>
    <name evidence="11" type="ORF">D0433_01095</name>
</gene>
<evidence type="ECO:0000313" key="12">
    <source>
        <dbReference type="Proteomes" id="UP000266389"/>
    </source>
</evidence>
<dbReference type="InterPro" id="IPR004299">
    <property type="entry name" value="MBOAT_fam"/>
</dbReference>
<name>A0A395M3J3_9BACT</name>
<dbReference type="AlphaFoldDB" id="A0A395M3J3"/>
<keyword evidence="7 9" id="KW-0472">Membrane</keyword>
<dbReference type="PANTHER" id="PTHR13285">
    <property type="entry name" value="ACYLTRANSFERASE"/>
    <property type="match status" value="1"/>
</dbReference>
<proteinExistence type="inferred from homology"/>
<dbReference type="PANTHER" id="PTHR13285:SF23">
    <property type="entry name" value="TEICHOIC ACID D-ALANYLTRANSFERASE"/>
    <property type="match status" value="1"/>
</dbReference>
<sequence length="504" mass="58609">MHHWLESILGYNPELPMIFTRSAFWWFFAAALAGYTLVYERQSWRNAYLFLVSLFFYYKTAGLFFLLLLFSTAADYGLGHLIYRSQGRWRAAYLWTSVALNLGILAYFKYAYFFTESYNALFHTTLKPLNFLAYWANGIAGTHFDVDTIVLPIGISFYTFQKMSYIIDVYRKELEPVSNFLDFGFFVTFFPQLVAGPIVRASHFIPQMYKPYQLSEAEFGTAIFLVLKGLLKKMLISDYISVNFVDRVFAHPSAYTGFEALMACYGYSLQVYCDFSGYTDIAIGLSLVMGFRLPPNFNEPHKAENVAEFWRRWHISLSNWLRDYLYIPLGGNRFGEWRTSFNIMATMLLGGLWHGASWNFVIWGGLNGLALLFYRYWRRISPFKDDQRWWVVLASVFITFSFITFTRIFFRASSFELALEMIEKLSGGIELMLIAKIVSSYLGVFAIMLLGFFWQWMPSTWKEYGKATFIALPMYAKAALAALVVFVVYQAISADMQPFIYFQF</sequence>
<dbReference type="GO" id="GO:0016746">
    <property type="term" value="F:acyltransferase activity"/>
    <property type="evidence" value="ECO:0007669"/>
    <property type="project" value="UniProtKB-KW"/>
</dbReference>
<evidence type="ECO:0000256" key="9">
    <source>
        <dbReference type="PIRNR" id="PIRNR016636"/>
    </source>
</evidence>
<evidence type="ECO:0000256" key="5">
    <source>
        <dbReference type="ARBA" id="ARBA00022692"/>
    </source>
</evidence>
<evidence type="ECO:0000256" key="2">
    <source>
        <dbReference type="ARBA" id="ARBA00010323"/>
    </source>
</evidence>
<dbReference type="PIRSF" id="PIRSF016636">
    <property type="entry name" value="AlgI_DltB"/>
    <property type="match status" value="1"/>
</dbReference>
<evidence type="ECO:0000256" key="4">
    <source>
        <dbReference type="ARBA" id="ARBA00022679"/>
    </source>
</evidence>
<feature type="transmembrane region" description="Helical" evidence="10">
    <location>
        <begin position="180"/>
        <end position="199"/>
    </location>
</feature>
<accession>A0A395M3J3</accession>
<evidence type="ECO:0000256" key="8">
    <source>
        <dbReference type="ARBA" id="ARBA00023315"/>
    </source>
</evidence>
<dbReference type="EMBL" id="PHFL01000007">
    <property type="protein sequence ID" value="RFM25251.1"/>
    <property type="molecule type" value="Genomic_DNA"/>
</dbReference>
<dbReference type="PIRSF" id="PIRSF500217">
    <property type="entry name" value="AlgI"/>
    <property type="match status" value="1"/>
</dbReference>
<feature type="transmembrane region" description="Helical" evidence="10">
    <location>
        <begin position="23"/>
        <end position="41"/>
    </location>
</feature>
<evidence type="ECO:0000313" key="11">
    <source>
        <dbReference type="EMBL" id="RFM25251.1"/>
    </source>
</evidence>
<keyword evidence="8 9" id="KW-0012">Acyltransferase</keyword>
<feature type="transmembrane region" description="Helical" evidence="10">
    <location>
        <begin position="356"/>
        <end position="377"/>
    </location>
</feature>
<dbReference type="GO" id="GO:0042121">
    <property type="term" value="P:alginic acid biosynthetic process"/>
    <property type="evidence" value="ECO:0007669"/>
    <property type="project" value="InterPro"/>
</dbReference>
<dbReference type="Proteomes" id="UP000266389">
    <property type="component" value="Unassembled WGS sequence"/>
</dbReference>